<dbReference type="AlphaFoldDB" id="A0A0K0D899"/>
<name>A0A0K0D899_ANGCA</name>
<reference evidence="1" key="1">
    <citation type="submission" date="2012-09" db="EMBL/GenBank/DDBJ databases">
        <authorList>
            <person name="Martin A.A."/>
        </authorList>
    </citation>
    <scope>NUCLEOTIDE SEQUENCE</scope>
</reference>
<reference evidence="2" key="2">
    <citation type="submission" date="2017-02" db="UniProtKB">
        <authorList>
            <consortium name="WormBaseParasite"/>
        </authorList>
    </citation>
    <scope>IDENTIFICATION</scope>
</reference>
<sequence length="68" mass="7700">LCDLHDGFYVMFSLFAVKNNTRNHEIKDDDAGVQLLCTVSSLPFFNLTEQSRSSNNKFALKIRSESSV</sequence>
<accession>A0A0K0D899</accession>
<dbReference type="Proteomes" id="UP000035642">
    <property type="component" value="Unassembled WGS sequence"/>
</dbReference>
<evidence type="ECO:0000313" key="2">
    <source>
        <dbReference type="WBParaSite" id="ACAC_0000629401-mRNA-1"/>
    </source>
</evidence>
<proteinExistence type="predicted"/>
<organism evidence="1 2">
    <name type="scientific">Angiostrongylus cantonensis</name>
    <name type="common">Rat lungworm</name>
    <dbReference type="NCBI Taxonomy" id="6313"/>
    <lineage>
        <taxon>Eukaryota</taxon>
        <taxon>Metazoa</taxon>
        <taxon>Ecdysozoa</taxon>
        <taxon>Nematoda</taxon>
        <taxon>Chromadorea</taxon>
        <taxon>Rhabditida</taxon>
        <taxon>Rhabditina</taxon>
        <taxon>Rhabditomorpha</taxon>
        <taxon>Strongyloidea</taxon>
        <taxon>Metastrongylidae</taxon>
        <taxon>Angiostrongylus</taxon>
    </lineage>
</organism>
<evidence type="ECO:0000313" key="1">
    <source>
        <dbReference type="Proteomes" id="UP000035642"/>
    </source>
</evidence>
<dbReference type="WBParaSite" id="ACAC_0000629401-mRNA-1">
    <property type="protein sequence ID" value="ACAC_0000629401-mRNA-1"/>
    <property type="gene ID" value="ACAC_0000629401"/>
</dbReference>
<dbReference type="STRING" id="6313.A0A0K0D899"/>
<keyword evidence="1" id="KW-1185">Reference proteome</keyword>
<protein>
    <submittedName>
        <fullName evidence="2">Ovule protein</fullName>
    </submittedName>
</protein>